<reference evidence="1" key="2">
    <citation type="journal article" date="2021" name="PeerJ">
        <title>Extensive microbial diversity within the chicken gut microbiome revealed by metagenomics and culture.</title>
        <authorList>
            <person name="Gilroy R."/>
            <person name="Ravi A."/>
            <person name="Getino M."/>
            <person name="Pursley I."/>
            <person name="Horton D.L."/>
            <person name="Alikhan N.F."/>
            <person name="Baker D."/>
            <person name="Gharbi K."/>
            <person name="Hall N."/>
            <person name="Watson M."/>
            <person name="Adriaenssens E.M."/>
            <person name="Foster-Nyarko E."/>
            <person name="Jarju S."/>
            <person name="Secka A."/>
            <person name="Antonio M."/>
            <person name="Oren A."/>
            <person name="Chaudhuri R.R."/>
            <person name="La Ragione R."/>
            <person name="Hildebrand F."/>
            <person name="Pallen M.J."/>
        </authorList>
    </citation>
    <scope>NUCLEOTIDE SEQUENCE</scope>
    <source>
        <strain evidence="1">ChiSjej5B23-6657</strain>
    </source>
</reference>
<protein>
    <submittedName>
        <fullName evidence="1">Uncharacterized protein</fullName>
    </submittedName>
</protein>
<dbReference type="AlphaFoldDB" id="A0A9D1E7H0"/>
<sequence length="85" mass="9889">MERKREIEYNDLLPKKGNPLNEIVTYKVGGTLYEVSTVCGGSELLYDKMKRLIKSETVKTPAYKEKEVRYNKDNNLFVGRSLQEE</sequence>
<evidence type="ECO:0000313" key="1">
    <source>
        <dbReference type="EMBL" id="HIR69820.1"/>
    </source>
</evidence>
<name>A0A9D1E7H0_9FIRM</name>
<organism evidence="1 2">
    <name type="scientific">Candidatus Pullilachnospira gallistercoris</name>
    <dbReference type="NCBI Taxonomy" id="2840911"/>
    <lineage>
        <taxon>Bacteria</taxon>
        <taxon>Bacillati</taxon>
        <taxon>Bacillota</taxon>
        <taxon>Clostridia</taxon>
        <taxon>Lachnospirales</taxon>
        <taxon>Lachnospiraceae</taxon>
        <taxon>Lachnospiraceae incertae sedis</taxon>
        <taxon>Candidatus Pullilachnospira</taxon>
    </lineage>
</organism>
<gene>
    <name evidence="1" type="ORF">IAA55_00895</name>
</gene>
<reference evidence="1" key="1">
    <citation type="submission" date="2020-10" db="EMBL/GenBank/DDBJ databases">
        <authorList>
            <person name="Gilroy R."/>
        </authorList>
    </citation>
    <scope>NUCLEOTIDE SEQUENCE</scope>
    <source>
        <strain evidence="1">ChiSjej5B23-6657</strain>
    </source>
</reference>
<accession>A0A9D1E7H0</accession>
<dbReference type="EMBL" id="DVHM01000012">
    <property type="protein sequence ID" value="HIR69820.1"/>
    <property type="molecule type" value="Genomic_DNA"/>
</dbReference>
<comment type="caution">
    <text evidence="1">The sequence shown here is derived from an EMBL/GenBank/DDBJ whole genome shotgun (WGS) entry which is preliminary data.</text>
</comment>
<dbReference type="Proteomes" id="UP000823912">
    <property type="component" value="Unassembled WGS sequence"/>
</dbReference>
<evidence type="ECO:0000313" key="2">
    <source>
        <dbReference type="Proteomes" id="UP000823912"/>
    </source>
</evidence>
<proteinExistence type="predicted"/>